<feature type="transmembrane region" description="Helical" evidence="8">
    <location>
        <begin position="25"/>
        <end position="44"/>
    </location>
</feature>
<dbReference type="PRINTS" id="PR00463">
    <property type="entry name" value="EP450I"/>
</dbReference>
<dbReference type="PANTHER" id="PTHR24296">
    <property type="entry name" value="CYTOCHROME P450"/>
    <property type="match status" value="1"/>
</dbReference>
<dbReference type="Gene3D" id="1.10.630.10">
    <property type="entry name" value="Cytochrome P450"/>
    <property type="match status" value="1"/>
</dbReference>
<keyword evidence="10" id="KW-1185">Reference proteome</keyword>
<gene>
    <name evidence="9" type="ORF">EMPS_00971</name>
</gene>
<keyword evidence="8" id="KW-0812">Transmembrane</keyword>
<comment type="caution">
    <text evidence="9">The sequence shown here is derived from an EMBL/GenBank/DDBJ whole genome shotgun (WGS) entry which is preliminary data.</text>
</comment>
<dbReference type="PROSITE" id="PS00086">
    <property type="entry name" value="CYTOCHROME_P450"/>
    <property type="match status" value="1"/>
</dbReference>
<evidence type="ECO:0000313" key="10">
    <source>
        <dbReference type="Proteomes" id="UP000827284"/>
    </source>
</evidence>
<reference evidence="9" key="2">
    <citation type="journal article" date="2022" name="Microbiol. Resour. Announc.">
        <title>Whole-Genome Sequence of Entomortierella parvispora E1425, a Mucoromycotan Fungus Associated with Burkholderiaceae-Related Endosymbiotic Bacteria.</title>
        <authorList>
            <person name="Herlambang A."/>
            <person name="Guo Y."/>
            <person name="Takashima Y."/>
            <person name="Narisawa K."/>
            <person name="Ohta H."/>
            <person name="Nishizawa T."/>
        </authorList>
    </citation>
    <scope>NUCLEOTIDE SEQUENCE</scope>
    <source>
        <strain evidence="9">E1425</strain>
    </source>
</reference>
<keyword evidence="6" id="KW-0503">Monooxygenase</keyword>
<dbReference type="EMBL" id="BQFW01000002">
    <property type="protein sequence ID" value="GJJ68625.1"/>
    <property type="molecule type" value="Genomic_DNA"/>
</dbReference>
<evidence type="ECO:0000256" key="1">
    <source>
        <dbReference type="ARBA" id="ARBA00010617"/>
    </source>
</evidence>
<dbReference type="GO" id="GO:0004497">
    <property type="term" value="F:monooxygenase activity"/>
    <property type="evidence" value="ECO:0007669"/>
    <property type="project" value="UniProtKB-KW"/>
</dbReference>
<evidence type="ECO:0000256" key="7">
    <source>
        <dbReference type="SAM" id="MobiDB-lite"/>
    </source>
</evidence>
<dbReference type="AlphaFoldDB" id="A0A9P3H203"/>
<evidence type="ECO:0000256" key="3">
    <source>
        <dbReference type="ARBA" id="ARBA00023002"/>
    </source>
</evidence>
<dbReference type="InterPro" id="IPR002401">
    <property type="entry name" value="Cyt_P450_E_grp-I"/>
</dbReference>
<keyword evidence="4 5" id="KW-0408">Iron</keyword>
<dbReference type="GO" id="GO:0005506">
    <property type="term" value="F:iron ion binding"/>
    <property type="evidence" value="ECO:0007669"/>
    <property type="project" value="InterPro"/>
</dbReference>
<dbReference type="InterPro" id="IPR036396">
    <property type="entry name" value="Cyt_P450_sf"/>
</dbReference>
<dbReference type="InterPro" id="IPR001128">
    <property type="entry name" value="Cyt_P450"/>
</dbReference>
<dbReference type="GO" id="GO:0016705">
    <property type="term" value="F:oxidoreductase activity, acting on paired donors, with incorporation or reduction of molecular oxygen"/>
    <property type="evidence" value="ECO:0007669"/>
    <property type="project" value="InterPro"/>
</dbReference>
<keyword evidence="3 6" id="KW-0560">Oxidoreductase</keyword>
<keyword evidence="5 6" id="KW-0349">Heme</keyword>
<evidence type="ECO:0000256" key="4">
    <source>
        <dbReference type="ARBA" id="ARBA00023004"/>
    </source>
</evidence>
<sequence length="576" mass="65470">MSLLHIVSFAKQGLARYLSRVDTTLLENLMFGLLLFVLFLVIKYPNRAIGCRSRPDLKGPREWPVLGYLPIAMCESGQQSLDNLLKMFEKYDNVFTITIPGFTRVVFVNSVEAVEHVYKTKFSSYEKGEMVRNNLRDIFGDGIFLADHESWRFHRKTAVNIFTTRLYRQLSQGAFKDSAVQLCGIFDRFSARGKPVDLQQFFLRLTMDVFGHMTFGVDFKALSACEERSEFGDAFDYLTSSIDNRSSNPFWRWTDQFVPGRTQDLKNALGTINRYAYSAIGARRNEISAKAARAEDETGQDQQQESRPHDLLDQFITHVRDDGSMLTDLELRDVFVNFMIAGRDTTALTLSWMFYHVIADNRILKNALREIDAVLGSNAEVAASGVERKYLYETMMNELPYMKAIFHETLRLYPQVPKNGKFAMEDDVLPDGTVIDKGDMVSHSDYCMGRNRAIWGEDAEVFSPERWLIDVKDTRDSVNGIPKSPFGKIKVESPHKFHSFNSGPRLCLGQTFATVEAMVTSCIIIQNYDLKLVPNRPKPEVRPSVVSPMLRPLLVYATKKSDSPLPTAPHSNAVAL</sequence>
<proteinExistence type="inferred from homology"/>
<dbReference type="GO" id="GO:0006629">
    <property type="term" value="P:lipid metabolic process"/>
    <property type="evidence" value="ECO:0007669"/>
    <property type="project" value="UniProtKB-ARBA"/>
</dbReference>
<dbReference type="Pfam" id="PF00067">
    <property type="entry name" value="p450"/>
    <property type="match status" value="1"/>
</dbReference>
<comment type="cofactor">
    <cofactor evidence="5">
        <name>heme</name>
        <dbReference type="ChEBI" id="CHEBI:30413"/>
    </cofactor>
</comment>
<evidence type="ECO:0000256" key="6">
    <source>
        <dbReference type="RuleBase" id="RU000461"/>
    </source>
</evidence>
<feature type="binding site" description="axial binding residue" evidence="5">
    <location>
        <position position="507"/>
    </location>
    <ligand>
        <name>heme</name>
        <dbReference type="ChEBI" id="CHEBI:30413"/>
    </ligand>
    <ligandPart>
        <name>Fe</name>
        <dbReference type="ChEBI" id="CHEBI:18248"/>
    </ligandPart>
</feature>
<evidence type="ECO:0000256" key="2">
    <source>
        <dbReference type="ARBA" id="ARBA00022723"/>
    </source>
</evidence>
<dbReference type="InterPro" id="IPR017972">
    <property type="entry name" value="Cyt_P450_CS"/>
</dbReference>
<feature type="region of interest" description="Disordered" evidence="7">
    <location>
        <begin position="290"/>
        <end position="309"/>
    </location>
</feature>
<keyword evidence="8" id="KW-1133">Transmembrane helix</keyword>
<evidence type="ECO:0000313" key="9">
    <source>
        <dbReference type="EMBL" id="GJJ68625.1"/>
    </source>
</evidence>
<name>A0A9P3H203_9FUNG</name>
<protein>
    <recommendedName>
        <fullName evidence="11">Cytochrome P450</fullName>
    </recommendedName>
</protein>
<keyword evidence="8" id="KW-0472">Membrane</keyword>
<comment type="similarity">
    <text evidence="1 6">Belongs to the cytochrome P450 family.</text>
</comment>
<dbReference type="GO" id="GO:0020037">
    <property type="term" value="F:heme binding"/>
    <property type="evidence" value="ECO:0007669"/>
    <property type="project" value="InterPro"/>
</dbReference>
<reference evidence="9" key="1">
    <citation type="submission" date="2021-11" db="EMBL/GenBank/DDBJ databases">
        <authorList>
            <person name="Herlambang A."/>
            <person name="Guo Y."/>
            <person name="Takashima Y."/>
            <person name="Nishizawa T."/>
        </authorList>
    </citation>
    <scope>NUCLEOTIDE SEQUENCE</scope>
    <source>
        <strain evidence="9">E1425</strain>
    </source>
</reference>
<accession>A0A9P3H203</accession>
<evidence type="ECO:0000256" key="5">
    <source>
        <dbReference type="PIRSR" id="PIRSR602401-1"/>
    </source>
</evidence>
<dbReference type="PRINTS" id="PR00385">
    <property type="entry name" value="P450"/>
</dbReference>
<evidence type="ECO:0008006" key="11">
    <source>
        <dbReference type="Google" id="ProtNLM"/>
    </source>
</evidence>
<evidence type="ECO:0000256" key="8">
    <source>
        <dbReference type="SAM" id="Phobius"/>
    </source>
</evidence>
<dbReference type="OrthoDB" id="1470350at2759"/>
<keyword evidence="2 5" id="KW-0479">Metal-binding</keyword>
<organism evidence="9 10">
    <name type="scientific">Entomortierella parvispora</name>
    <dbReference type="NCBI Taxonomy" id="205924"/>
    <lineage>
        <taxon>Eukaryota</taxon>
        <taxon>Fungi</taxon>
        <taxon>Fungi incertae sedis</taxon>
        <taxon>Mucoromycota</taxon>
        <taxon>Mortierellomycotina</taxon>
        <taxon>Mortierellomycetes</taxon>
        <taxon>Mortierellales</taxon>
        <taxon>Mortierellaceae</taxon>
        <taxon>Entomortierella</taxon>
    </lineage>
</organism>
<dbReference type="SUPFAM" id="SSF48264">
    <property type="entry name" value="Cytochrome P450"/>
    <property type="match status" value="1"/>
</dbReference>
<dbReference type="Proteomes" id="UP000827284">
    <property type="component" value="Unassembled WGS sequence"/>
</dbReference>